<comment type="caution">
    <text evidence="3">The sequence shown here is derived from an EMBL/GenBank/DDBJ whole genome shotgun (WGS) entry which is preliminary data.</text>
</comment>
<proteinExistence type="predicted"/>
<feature type="domain" description="Glycosyltransferase subfamily 4-like N-terminal" evidence="2">
    <location>
        <begin position="96"/>
        <end position="217"/>
    </location>
</feature>
<evidence type="ECO:0000259" key="1">
    <source>
        <dbReference type="Pfam" id="PF00534"/>
    </source>
</evidence>
<name>A0A3D9RZT8_9FLAO</name>
<keyword evidence="4" id="KW-1185">Reference proteome</keyword>
<reference evidence="3 4" key="1">
    <citation type="submission" date="2018-08" db="EMBL/GenBank/DDBJ databases">
        <title>Genomic Encyclopedia of Type Strains, Phase III (KMG-III): the genomes of soil and plant-associated and newly described type strains.</title>
        <authorList>
            <person name="Whitman W."/>
        </authorList>
    </citation>
    <scope>NUCLEOTIDE SEQUENCE [LARGE SCALE GENOMIC DNA]</scope>
    <source>
        <strain evidence="3 4">325-5</strain>
    </source>
</reference>
<protein>
    <submittedName>
        <fullName evidence="3">Colanic acid/amylovoran biosynthesis glycosyltransferase</fullName>
    </submittedName>
</protein>
<dbReference type="PANTHER" id="PTHR45947:SF3">
    <property type="entry name" value="SULFOQUINOVOSYL TRANSFERASE SQD2"/>
    <property type="match status" value="1"/>
</dbReference>
<organism evidence="3 4">
    <name type="scientific">Lutibacter oceani</name>
    <dbReference type="NCBI Taxonomy" id="1853311"/>
    <lineage>
        <taxon>Bacteria</taxon>
        <taxon>Pseudomonadati</taxon>
        <taxon>Bacteroidota</taxon>
        <taxon>Flavobacteriia</taxon>
        <taxon>Flavobacteriales</taxon>
        <taxon>Flavobacteriaceae</taxon>
        <taxon>Lutibacter</taxon>
    </lineage>
</organism>
<evidence type="ECO:0000313" key="3">
    <source>
        <dbReference type="EMBL" id="REE81992.1"/>
    </source>
</evidence>
<dbReference type="OrthoDB" id="832722at2"/>
<dbReference type="InterPro" id="IPR028098">
    <property type="entry name" value="Glyco_trans_4-like_N"/>
</dbReference>
<evidence type="ECO:0000259" key="2">
    <source>
        <dbReference type="Pfam" id="PF13439"/>
    </source>
</evidence>
<dbReference type="PANTHER" id="PTHR45947">
    <property type="entry name" value="SULFOQUINOVOSYL TRANSFERASE SQD2"/>
    <property type="match status" value="1"/>
</dbReference>
<accession>A0A3D9RZT8</accession>
<feature type="domain" description="Glycosyl transferase family 1" evidence="1">
    <location>
        <begin position="227"/>
        <end position="392"/>
    </location>
</feature>
<dbReference type="Gene3D" id="3.40.50.2000">
    <property type="entry name" value="Glycogen Phosphorylase B"/>
    <property type="match status" value="2"/>
</dbReference>
<keyword evidence="3" id="KW-0808">Transferase</keyword>
<sequence length="416" mass="47901">MPVKQVAFIVTYFPTVSETFIVNQINGLMDSGGYNVCLYAYNKVESKIIHESLKKYNLLQKVNYFIKPPVSKLSRLIVFFKWTLKNVFKLKWRLFFKSLNVFKYGKDAYTLKLFFEAQWFLVPFEFELIHAHFGMNGNRIAYLKACGIIPKQVKLITTFHGYDLMPTKLETYKKEYQYLFKEAAAFTVNTPYLEGLLHKVNSCHKPCYILPVGLDTNFFRQKPIKNNTVYFDLVFCGKLISLKGPDMAIAILKSLHDLGYTNTRLHMVGEGNLRNQLKKQVTYNNLQKNVIFYGALSQENLIKCFEKSDAFILPGRYDLETGRAETQGLVIQEAQAMSLPVIVSDVGGMKYGLLPNESGFVITEGNIKEFVEAVEKLILNPKLKFEMGEAGRLLVVKNYDHKILVKKIKKIYNDEI</sequence>
<dbReference type="AlphaFoldDB" id="A0A3D9RZT8"/>
<dbReference type="GO" id="GO:0016757">
    <property type="term" value="F:glycosyltransferase activity"/>
    <property type="evidence" value="ECO:0007669"/>
    <property type="project" value="InterPro"/>
</dbReference>
<evidence type="ECO:0000313" key="4">
    <source>
        <dbReference type="Proteomes" id="UP000256429"/>
    </source>
</evidence>
<gene>
    <name evidence="3" type="ORF">BX611_1535</name>
</gene>
<dbReference type="InterPro" id="IPR001296">
    <property type="entry name" value="Glyco_trans_1"/>
</dbReference>
<dbReference type="Proteomes" id="UP000256429">
    <property type="component" value="Unassembled WGS sequence"/>
</dbReference>
<dbReference type="InterPro" id="IPR050194">
    <property type="entry name" value="Glycosyltransferase_grp1"/>
</dbReference>
<dbReference type="RefSeq" id="WP_115879764.1">
    <property type="nucleotide sequence ID" value="NZ_QTTQ01000010.1"/>
</dbReference>
<dbReference type="Pfam" id="PF00534">
    <property type="entry name" value="Glycos_transf_1"/>
    <property type="match status" value="1"/>
</dbReference>
<dbReference type="EMBL" id="QTTQ01000010">
    <property type="protein sequence ID" value="REE81992.1"/>
    <property type="molecule type" value="Genomic_DNA"/>
</dbReference>
<dbReference type="SUPFAM" id="SSF53756">
    <property type="entry name" value="UDP-Glycosyltransferase/glycogen phosphorylase"/>
    <property type="match status" value="1"/>
</dbReference>
<dbReference type="Pfam" id="PF13439">
    <property type="entry name" value="Glyco_transf_4"/>
    <property type="match status" value="1"/>
</dbReference>